<evidence type="ECO:0000313" key="10">
    <source>
        <dbReference type="EMBL" id="SDR10794.1"/>
    </source>
</evidence>
<dbReference type="SMART" id="SM00220">
    <property type="entry name" value="S_TKc"/>
    <property type="match status" value="1"/>
</dbReference>
<dbReference type="PROSITE" id="PS50011">
    <property type="entry name" value="PROTEIN_KINASE_DOM"/>
    <property type="match status" value="1"/>
</dbReference>
<dbReference type="Gene3D" id="1.10.510.10">
    <property type="entry name" value="Transferase(Phosphotransferase) domain 1"/>
    <property type="match status" value="1"/>
</dbReference>
<dbReference type="InterPro" id="IPR008271">
    <property type="entry name" value="Ser/Thr_kinase_AS"/>
</dbReference>
<protein>
    <recommendedName>
        <fullName evidence="1">non-specific serine/threonine protein kinase</fullName>
        <ecNumber evidence="1">2.7.11.1</ecNumber>
    </recommendedName>
</protein>
<feature type="compositionally biased region" description="Pro residues" evidence="8">
    <location>
        <begin position="344"/>
        <end position="354"/>
    </location>
</feature>
<dbReference type="InterPro" id="IPR000719">
    <property type="entry name" value="Prot_kinase_dom"/>
</dbReference>
<dbReference type="AlphaFoldDB" id="A0A1H1GC32"/>
<dbReference type="STRING" id="35622.SAMN04489764_3502"/>
<dbReference type="GO" id="GO:0004674">
    <property type="term" value="F:protein serine/threonine kinase activity"/>
    <property type="evidence" value="ECO:0007669"/>
    <property type="project" value="UniProtKB-KW"/>
</dbReference>
<feature type="compositionally biased region" description="Low complexity" evidence="8">
    <location>
        <begin position="447"/>
        <end position="479"/>
    </location>
</feature>
<evidence type="ECO:0000256" key="7">
    <source>
        <dbReference type="PROSITE-ProRule" id="PRU10141"/>
    </source>
</evidence>
<keyword evidence="5 10" id="KW-0418">Kinase</keyword>
<dbReference type="SUPFAM" id="SSF56112">
    <property type="entry name" value="Protein kinase-like (PK-like)"/>
    <property type="match status" value="1"/>
</dbReference>
<reference evidence="10 11" key="1">
    <citation type="submission" date="2016-10" db="EMBL/GenBank/DDBJ databases">
        <authorList>
            <person name="de Groot N.N."/>
        </authorList>
    </citation>
    <scope>NUCLEOTIDE SEQUENCE [LARGE SCALE GENOMIC DNA]</scope>
    <source>
        <strain evidence="10 11">DSM 43794</strain>
    </source>
</reference>
<feature type="region of interest" description="Disordered" evidence="8">
    <location>
        <begin position="288"/>
        <end position="752"/>
    </location>
</feature>
<dbReference type="PANTHER" id="PTHR43289">
    <property type="entry name" value="MITOGEN-ACTIVATED PROTEIN KINASE KINASE KINASE 20-RELATED"/>
    <property type="match status" value="1"/>
</dbReference>
<dbReference type="PROSITE" id="PS00108">
    <property type="entry name" value="PROTEIN_KINASE_ST"/>
    <property type="match status" value="1"/>
</dbReference>
<dbReference type="InterPro" id="IPR011009">
    <property type="entry name" value="Kinase-like_dom_sf"/>
</dbReference>
<keyword evidence="2 10" id="KW-0723">Serine/threonine-protein kinase</keyword>
<dbReference type="GO" id="GO:0005524">
    <property type="term" value="F:ATP binding"/>
    <property type="evidence" value="ECO:0007669"/>
    <property type="project" value="UniProtKB-UniRule"/>
</dbReference>
<feature type="binding site" evidence="7">
    <location>
        <position position="45"/>
    </location>
    <ligand>
        <name>ATP</name>
        <dbReference type="ChEBI" id="CHEBI:30616"/>
    </ligand>
</feature>
<dbReference type="InterPro" id="IPR017441">
    <property type="entry name" value="Protein_kinase_ATP_BS"/>
</dbReference>
<evidence type="ECO:0000256" key="5">
    <source>
        <dbReference type="ARBA" id="ARBA00022777"/>
    </source>
</evidence>
<feature type="compositionally biased region" description="Low complexity" evidence="8">
    <location>
        <begin position="546"/>
        <end position="556"/>
    </location>
</feature>
<evidence type="ECO:0000256" key="2">
    <source>
        <dbReference type="ARBA" id="ARBA00022527"/>
    </source>
</evidence>
<dbReference type="PANTHER" id="PTHR43289:SF6">
    <property type="entry name" value="SERINE_THREONINE-PROTEIN KINASE NEKL-3"/>
    <property type="match status" value="1"/>
</dbReference>
<keyword evidence="4 7" id="KW-0547">Nucleotide-binding</keyword>
<organism evidence="10 11">
    <name type="scientific">Thermostaphylospora chromogena</name>
    <dbReference type="NCBI Taxonomy" id="35622"/>
    <lineage>
        <taxon>Bacteria</taxon>
        <taxon>Bacillati</taxon>
        <taxon>Actinomycetota</taxon>
        <taxon>Actinomycetes</taxon>
        <taxon>Streptosporangiales</taxon>
        <taxon>Thermomonosporaceae</taxon>
        <taxon>Thermostaphylospora</taxon>
    </lineage>
</organism>
<keyword evidence="6 7" id="KW-0067">ATP-binding</keyword>
<dbReference type="Proteomes" id="UP000217103">
    <property type="component" value="Unassembled WGS sequence"/>
</dbReference>
<dbReference type="CDD" id="cd14014">
    <property type="entry name" value="STKc_PknB_like"/>
    <property type="match status" value="1"/>
</dbReference>
<dbReference type="Gene3D" id="3.30.200.20">
    <property type="entry name" value="Phosphorylase Kinase, domain 1"/>
    <property type="match status" value="1"/>
</dbReference>
<evidence type="ECO:0000256" key="3">
    <source>
        <dbReference type="ARBA" id="ARBA00022679"/>
    </source>
</evidence>
<feature type="compositionally biased region" description="Basic and acidic residues" evidence="8">
    <location>
        <begin position="598"/>
        <end position="636"/>
    </location>
</feature>
<dbReference type="PROSITE" id="PS00107">
    <property type="entry name" value="PROTEIN_KINASE_ATP"/>
    <property type="match status" value="1"/>
</dbReference>
<evidence type="ECO:0000256" key="6">
    <source>
        <dbReference type="ARBA" id="ARBA00022840"/>
    </source>
</evidence>
<keyword evidence="11" id="KW-1185">Reference proteome</keyword>
<proteinExistence type="predicted"/>
<evidence type="ECO:0000259" key="9">
    <source>
        <dbReference type="PROSITE" id="PS50011"/>
    </source>
</evidence>
<evidence type="ECO:0000256" key="8">
    <source>
        <dbReference type="SAM" id="MobiDB-lite"/>
    </source>
</evidence>
<feature type="compositionally biased region" description="Low complexity" evidence="8">
    <location>
        <begin position="660"/>
        <end position="728"/>
    </location>
</feature>
<evidence type="ECO:0000256" key="1">
    <source>
        <dbReference type="ARBA" id="ARBA00012513"/>
    </source>
</evidence>
<dbReference type="Pfam" id="PF00069">
    <property type="entry name" value="Pkinase"/>
    <property type="match status" value="1"/>
</dbReference>
<sequence length="1070" mass="111942">MKSEGQRGGRVVAGRYHLISPIGRGGMGVVWSAHDDLLDRTVAVKEVRYASVLGDEVQELNRRTMREARAAARLTHPNVVVVHDVIEEDGRPWIVMQLVQSRSLGQVIREDGPLRPREAAKIGLAVVDALRSAHRAGVLHRDVKPENVLLADDGRVVLTDFGIATLEAETSLTVTGLAGTPAFIAPERLQGRPARRESDLWSLGATLYAALEGRPPHDRGTAMATMHSVLNEPPDPAPHAGPMLPVIEGLLAKEPVQRLTHDEAAEMMERVIEGDAPTRIWPSVIPAARPAASRQEPAPRRPVRPAQQERPLGASARREAVEYGAVREQAMPVGPPQTGYQAPAPKPPPKPSPGRRPEPAPALRRPPYPSQGQRPSPARTPAERAEARPPALSAGGAASGGEESEASGKAAVRGSREAVETGAARTPREPVSKAREHEADLEDAAEATEATRLLPLPKALPLKPSGASSAPSAGPPEGDAAGGRDLAAPAPSSRAEEMPTATLKVTPGRIASGGKGAFAGKDTPATGGKGAFADRVKSDGAPPKGAFAERAGADAAPSKGAFAGKPWTGLKPRAASPPGEDAAVRPPDPSAPAAPDEPGGREDFADDRPAAKEPAPDERADGGPRPDRTGEARPAQEEPEEAERASPGSTEADGSRAPEESATSAPEPSAAPTSTADDADDAGSSKPSGAPGSAEASAAAPATALIPAAEPAAEGSSASGPPAASADAARARDDGPGTALMTPAAAERSGDPVAELLARVRPMVERARPALRRMRDRSGPLLRRALALLRAAAVRVGRAAGRAARTLLRTARTGGTRLRETVQTAPARKVIPAVVVATLIVAVLAAWLGMRSASQVAPPPAPGTTATPSGKGGKDGGKGRGARDEKSVEGSSGDTMPVSDAARKRGRDGGAADRNGGAVTLPSGWRMHRDAMGFSIGLPKGWKPYKRARLSVWFRGPGSARGSYLLVQEAEQPRPDPLADWRAQEKVARHNFTGYKRIRIAKADYMKAAADWEFTWRTSSGRARVLNRGFLTHNGRGYALYWHTRADSWKKDLPYFQGFAATFTPAKKKG</sequence>
<feature type="region of interest" description="Disordered" evidence="8">
    <location>
        <begin position="853"/>
        <end position="922"/>
    </location>
</feature>
<feature type="compositionally biased region" description="Basic and acidic residues" evidence="8">
    <location>
        <begin position="872"/>
        <end position="888"/>
    </location>
</feature>
<gene>
    <name evidence="10" type="ORF">SAMN04489764_3502</name>
</gene>
<keyword evidence="3" id="KW-0808">Transferase</keyword>
<evidence type="ECO:0000256" key="4">
    <source>
        <dbReference type="ARBA" id="ARBA00022741"/>
    </source>
</evidence>
<dbReference type="EMBL" id="FNKK01000002">
    <property type="protein sequence ID" value="SDR10794.1"/>
    <property type="molecule type" value="Genomic_DNA"/>
</dbReference>
<accession>A0A1H1GC32</accession>
<evidence type="ECO:0000313" key="11">
    <source>
        <dbReference type="Proteomes" id="UP000217103"/>
    </source>
</evidence>
<feature type="domain" description="Protein kinase" evidence="9">
    <location>
        <begin position="16"/>
        <end position="271"/>
    </location>
</feature>
<dbReference type="EC" id="2.7.11.1" evidence="1"/>
<name>A0A1H1GC32_9ACTN</name>
<feature type="compositionally biased region" description="Basic and acidic residues" evidence="8">
    <location>
        <begin position="901"/>
        <end position="911"/>
    </location>
</feature>
<feature type="compositionally biased region" description="Basic and acidic residues" evidence="8">
    <location>
        <begin position="426"/>
        <end position="438"/>
    </location>
</feature>